<feature type="region of interest" description="Disordered" evidence="1">
    <location>
        <begin position="493"/>
        <end position="523"/>
    </location>
</feature>
<organism evidence="2 3">
    <name type="scientific">Pichia membranifaciens NRRL Y-2026</name>
    <dbReference type="NCBI Taxonomy" id="763406"/>
    <lineage>
        <taxon>Eukaryota</taxon>
        <taxon>Fungi</taxon>
        <taxon>Dikarya</taxon>
        <taxon>Ascomycota</taxon>
        <taxon>Saccharomycotina</taxon>
        <taxon>Pichiomycetes</taxon>
        <taxon>Pichiales</taxon>
        <taxon>Pichiaceae</taxon>
        <taxon>Pichia</taxon>
    </lineage>
</organism>
<dbReference type="Proteomes" id="UP000094455">
    <property type="component" value="Unassembled WGS sequence"/>
</dbReference>
<dbReference type="EMBL" id="KV454001">
    <property type="protein sequence ID" value="ODQ48825.1"/>
    <property type="molecule type" value="Genomic_DNA"/>
</dbReference>
<evidence type="ECO:0000313" key="3">
    <source>
        <dbReference type="Proteomes" id="UP000094455"/>
    </source>
</evidence>
<feature type="compositionally biased region" description="Polar residues" evidence="1">
    <location>
        <begin position="974"/>
        <end position="989"/>
    </location>
</feature>
<evidence type="ECO:0000313" key="2">
    <source>
        <dbReference type="EMBL" id="ODQ48825.1"/>
    </source>
</evidence>
<reference evidence="2 3" key="1">
    <citation type="journal article" date="2016" name="Proc. Natl. Acad. Sci. U.S.A.">
        <title>Comparative genomics of biotechnologically important yeasts.</title>
        <authorList>
            <person name="Riley R."/>
            <person name="Haridas S."/>
            <person name="Wolfe K.H."/>
            <person name="Lopes M.R."/>
            <person name="Hittinger C.T."/>
            <person name="Goeker M."/>
            <person name="Salamov A.A."/>
            <person name="Wisecaver J.H."/>
            <person name="Long T.M."/>
            <person name="Calvey C.H."/>
            <person name="Aerts A.L."/>
            <person name="Barry K.W."/>
            <person name="Choi C."/>
            <person name="Clum A."/>
            <person name="Coughlan A.Y."/>
            <person name="Deshpande S."/>
            <person name="Douglass A.P."/>
            <person name="Hanson S.J."/>
            <person name="Klenk H.-P."/>
            <person name="LaButti K.M."/>
            <person name="Lapidus A."/>
            <person name="Lindquist E.A."/>
            <person name="Lipzen A.M."/>
            <person name="Meier-Kolthoff J.P."/>
            <person name="Ohm R.A."/>
            <person name="Otillar R.P."/>
            <person name="Pangilinan J.L."/>
            <person name="Peng Y."/>
            <person name="Rokas A."/>
            <person name="Rosa C.A."/>
            <person name="Scheuner C."/>
            <person name="Sibirny A.A."/>
            <person name="Slot J.C."/>
            <person name="Stielow J.B."/>
            <person name="Sun H."/>
            <person name="Kurtzman C.P."/>
            <person name="Blackwell M."/>
            <person name="Grigoriev I.V."/>
            <person name="Jeffries T.W."/>
        </authorList>
    </citation>
    <scope>NUCLEOTIDE SEQUENCE [LARGE SCALE GENOMIC DNA]</scope>
    <source>
        <strain evidence="2 3">NRRL Y-2026</strain>
    </source>
</reference>
<feature type="region of interest" description="Disordered" evidence="1">
    <location>
        <begin position="949"/>
        <end position="989"/>
    </location>
</feature>
<dbReference type="OrthoDB" id="3995357at2759"/>
<accession>A0A1E3NRU8</accession>
<evidence type="ECO:0000256" key="1">
    <source>
        <dbReference type="SAM" id="MobiDB-lite"/>
    </source>
</evidence>
<feature type="compositionally biased region" description="Polar residues" evidence="1">
    <location>
        <begin position="659"/>
        <end position="671"/>
    </location>
</feature>
<feature type="compositionally biased region" description="Acidic residues" evidence="1">
    <location>
        <begin position="348"/>
        <end position="358"/>
    </location>
</feature>
<protein>
    <submittedName>
        <fullName evidence="2">Uncharacterized protein</fullName>
    </submittedName>
</protein>
<sequence length="1047" mass="118294">MIVLLDNVLQAYDDPVLLFFHYMMHVSHQVEKFCLLSTKDTTIPEYLTSLSVSGDYLTGKFGPRDFRCIIWRGKRIGPAFGANNEKLHDYTNRENIHVDDRNMPSMEKKFDAVNNIRPKSFLGFPSLAAKTDYTIPGFSTNTDRIEHSIVPVLNASASGKERFLEIWDILTEAKSHFKLPHEIGVDPVRRLMRILKSAIKHLPKMNTLEHMRYPYWVCDYFLLSEEQEKNVKHLIDRMRAEQIMLPLVAISKLIAEFQQDILEMKSSRFLKDSIPVSEFARYCVLVRHSIFSAKVGSRKDLLLFWDEVWKEWLSSSDEERSKKMLGCAGVHRSWADDDEMRLFVASSEDSEEEGEVDDSFARSVTGGSQDGGLELIKESESEETFVDGIDMSTASSKIGKFSYVDEPILSDSPLIGSTESLSKDIFEDVATALVREIYTPPNIDDTDDNLPNDFGQAIPEKLEHASKTNLDEMHLLLTDKVKSEETEEIIIEKNSETENKIERSTTTTSNVPDDGESLAESTPTLETNIVEDHEINTTHEATGTIDPQTKVDDLKDFLPEESNEETLGSGGFREPLVESELKGQEQCHISASPTDLLYIVSESNAPIDTTQNYNDYFDGVNETTELGENIDETIQHSASKNYLDKHLDFSSNDIHSHGSTETNEETQTMFNDSDDIYPDDPSPYDDFHIEADKFKQPGALTAVLDVSSTASSTCHSENEYDEVVSPVKSVESRDESIPEKIEMFEKLGGHKPMHRHLHHALSNEEIKFEKADGNNVKSILKPVTSRPDNGIVFQLKKFIEDKPQLISLKATEDFSVSKADAERKPAMSIKKGRSISEIFAALMDDSMKDLSISAEYKNKIVRPQDLYNRIKIETDKPWEKLSRRTKERYYGAFLRKYDDALNRPENCTVDIVDIFEIVKVCVDFDDVKHEIVRFAINIVESKEAFVPKQNSDDGIESDSDCSSVRSGNERGSYDSITSHGLSSARSMNRTSSAKSLNSLRGLRLSRDSSSSSILLPQYKIDEVNEVHVKASHGHGDGDAIRKEDIVS</sequence>
<proteinExistence type="predicted"/>
<keyword evidence="3" id="KW-1185">Reference proteome</keyword>
<feature type="region of interest" description="Disordered" evidence="1">
    <location>
        <begin position="656"/>
        <end position="675"/>
    </location>
</feature>
<feature type="compositionally biased region" description="Basic and acidic residues" evidence="1">
    <location>
        <begin position="493"/>
        <end position="503"/>
    </location>
</feature>
<dbReference type="GeneID" id="30181716"/>
<dbReference type="RefSeq" id="XP_019019938.1">
    <property type="nucleotide sequence ID" value="XM_019165029.1"/>
</dbReference>
<name>A0A1E3NRU8_9ASCO</name>
<dbReference type="AlphaFoldDB" id="A0A1E3NRU8"/>
<feature type="region of interest" description="Disordered" evidence="1">
    <location>
        <begin position="346"/>
        <end position="373"/>
    </location>
</feature>
<gene>
    <name evidence="2" type="ORF">PICMEDRAFT_87393</name>
</gene>